<evidence type="ECO:0000256" key="6">
    <source>
        <dbReference type="ARBA" id="ARBA00023242"/>
    </source>
</evidence>
<evidence type="ECO:0000256" key="5">
    <source>
        <dbReference type="ARBA" id="ARBA00023163"/>
    </source>
</evidence>
<proteinExistence type="inferred from homology"/>
<dbReference type="InParanoid" id="A0A2G5CCH6"/>
<sequence>MELQLGLALPFNPIKRFDLNNQQQQAYEPLDSWSKKRAFDDMFHDTRPLKKTLRLVSWDNNHPNDEDDHENQDRKNSSYSMNQDDQEGNDVMGWPPIGSWRKKHHQDHHHQIFQGARINDNPRVRNNGNGPQSMYVKVKMEGVPIGRKVDIGCHHSYQTLTTTLTGMFEKYEKQHVKGSTYDDGNGNGNGNGSRHYILTYQDKDGDWLLVGDVPYQTFIQSVQRLSIKRATGN</sequence>
<evidence type="ECO:0000256" key="1">
    <source>
        <dbReference type="ARBA" id="ARBA00004123"/>
    </source>
</evidence>
<dbReference type="GO" id="GO:0005634">
    <property type="term" value="C:nucleus"/>
    <property type="evidence" value="ECO:0007669"/>
    <property type="project" value="UniProtKB-SubCell"/>
</dbReference>
<evidence type="ECO:0000256" key="7">
    <source>
        <dbReference type="ARBA" id="ARBA00023294"/>
    </source>
</evidence>
<dbReference type="Gene3D" id="3.10.20.90">
    <property type="entry name" value="Phosphatidylinositol 3-kinase Catalytic Subunit, Chain A, domain 1"/>
    <property type="match status" value="1"/>
</dbReference>
<dbReference type="PANTHER" id="PTHR31734">
    <property type="entry name" value="AUXIN-RESPONSIVE PROTEIN IAA17"/>
    <property type="match status" value="1"/>
</dbReference>
<dbReference type="Proteomes" id="UP000230069">
    <property type="component" value="Unassembled WGS sequence"/>
</dbReference>
<comment type="similarity">
    <text evidence="2 8">Belongs to the Aux/IAA family.</text>
</comment>
<dbReference type="PROSITE" id="PS51745">
    <property type="entry name" value="PB1"/>
    <property type="match status" value="1"/>
</dbReference>
<dbReference type="AlphaFoldDB" id="A0A2G5CCH6"/>
<evidence type="ECO:0000256" key="3">
    <source>
        <dbReference type="ARBA" id="ARBA00022491"/>
    </source>
</evidence>
<organism evidence="11 12">
    <name type="scientific">Aquilegia coerulea</name>
    <name type="common">Rocky mountain columbine</name>
    <dbReference type="NCBI Taxonomy" id="218851"/>
    <lineage>
        <taxon>Eukaryota</taxon>
        <taxon>Viridiplantae</taxon>
        <taxon>Streptophyta</taxon>
        <taxon>Embryophyta</taxon>
        <taxon>Tracheophyta</taxon>
        <taxon>Spermatophyta</taxon>
        <taxon>Magnoliopsida</taxon>
        <taxon>Ranunculales</taxon>
        <taxon>Ranunculaceae</taxon>
        <taxon>Thalictroideae</taxon>
        <taxon>Aquilegia</taxon>
    </lineage>
</organism>
<dbReference type="Pfam" id="PF02309">
    <property type="entry name" value="AUX_IAA"/>
    <property type="match status" value="1"/>
</dbReference>
<protein>
    <recommendedName>
        <fullName evidence="8">Auxin-responsive protein</fullName>
    </recommendedName>
</protein>
<name>A0A2G5CCH6_AQUCA</name>
<dbReference type="STRING" id="218851.A0A2G5CCH6"/>
<evidence type="ECO:0000256" key="8">
    <source>
        <dbReference type="RuleBase" id="RU004549"/>
    </source>
</evidence>
<evidence type="ECO:0000256" key="9">
    <source>
        <dbReference type="SAM" id="MobiDB-lite"/>
    </source>
</evidence>
<keyword evidence="3 8" id="KW-0678">Repressor</keyword>
<comment type="subunit">
    <text evidence="8">Homodimers and heterodimers.</text>
</comment>
<keyword evidence="5 8" id="KW-0804">Transcription</keyword>
<comment type="subcellular location">
    <subcellularLocation>
        <location evidence="1 8">Nucleus</location>
    </subcellularLocation>
</comment>
<gene>
    <name evidence="11" type="ORF">AQUCO_06400011v1</name>
</gene>
<dbReference type="OrthoDB" id="778717at2759"/>
<evidence type="ECO:0000313" key="12">
    <source>
        <dbReference type="Proteomes" id="UP000230069"/>
    </source>
</evidence>
<keyword evidence="6 8" id="KW-0539">Nucleus</keyword>
<evidence type="ECO:0000313" key="11">
    <source>
        <dbReference type="EMBL" id="PIA28943.1"/>
    </source>
</evidence>
<feature type="domain" description="PB1" evidence="10">
    <location>
        <begin position="133"/>
        <end position="230"/>
    </location>
</feature>
<dbReference type="InterPro" id="IPR033389">
    <property type="entry name" value="AUX/IAA_dom"/>
</dbReference>
<dbReference type="PANTHER" id="PTHR31734:SF38">
    <property type="entry name" value="AUXIN-RESPONSIVE PROTEIN IAA29"/>
    <property type="match status" value="1"/>
</dbReference>
<keyword evidence="7 8" id="KW-0927">Auxin signaling pathway</keyword>
<dbReference type="GO" id="GO:0006355">
    <property type="term" value="P:regulation of DNA-templated transcription"/>
    <property type="evidence" value="ECO:0007669"/>
    <property type="project" value="InterPro"/>
</dbReference>
<comment type="function">
    <text evidence="8">Aux/IAA proteins are short-lived transcriptional factors that function as repressors of early auxin response genes at low auxin concentrations.</text>
</comment>
<dbReference type="EMBL" id="KZ305081">
    <property type="protein sequence ID" value="PIA28943.1"/>
    <property type="molecule type" value="Genomic_DNA"/>
</dbReference>
<evidence type="ECO:0000256" key="2">
    <source>
        <dbReference type="ARBA" id="ARBA00006728"/>
    </source>
</evidence>
<keyword evidence="12" id="KW-1185">Reference proteome</keyword>
<reference evidence="11 12" key="1">
    <citation type="submission" date="2017-09" db="EMBL/GenBank/DDBJ databases">
        <title>WGS assembly of Aquilegia coerulea Goldsmith.</title>
        <authorList>
            <person name="Hodges S."/>
            <person name="Kramer E."/>
            <person name="Nordborg M."/>
            <person name="Tomkins J."/>
            <person name="Borevitz J."/>
            <person name="Derieg N."/>
            <person name="Yan J."/>
            <person name="Mihaltcheva S."/>
            <person name="Hayes R.D."/>
            <person name="Rokhsar D."/>
        </authorList>
    </citation>
    <scope>NUCLEOTIDE SEQUENCE [LARGE SCALE GENOMIC DNA]</scope>
    <source>
        <strain evidence="12">cv. Goldsmith</strain>
    </source>
</reference>
<accession>A0A2G5CCH6</accession>
<evidence type="ECO:0000256" key="4">
    <source>
        <dbReference type="ARBA" id="ARBA00023015"/>
    </source>
</evidence>
<feature type="region of interest" description="Disordered" evidence="9">
    <location>
        <begin position="58"/>
        <end position="96"/>
    </location>
</feature>
<keyword evidence="4 8" id="KW-0805">Transcription regulation</keyword>
<dbReference type="GO" id="GO:0009734">
    <property type="term" value="P:auxin-activated signaling pathway"/>
    <property type="evidence" value="ECO:0007669"/>
    <property type="project" value="UniProtKB-UniRule"/>
</dbReference>
<dbReference type="SUPFAM" id="SSF54277">
    <property type="entry name" value="CAD &amp; PB1 domains"/>
    <property type="match status" value="1"/>
</dbReference>
<dbReference type="InterPro" id="IPR003311">
    <property type="entry name" value="AUX_IAA"/>
</dbReference>
<dbReference type="InterPro" id="IPR053793">
    <property type="entry name" value="PB1-like"/>
</dbReference>
<evidence type="ECO:0000259" key="10">
    <source>
        <dbReference type="PROSITE" id="PS51745"/>
    </source>
</evidence>